<comment type="subcellular location">
    <subcellularLocation>
        <location evidence="1">Membrane</location>
        <topology evidence="1">Multi-pass membrane protein</topology>
    </subcellularLocation>
</comment>
<evidence type="ECO:0000313" key="10">
    <source>
        <dbReference type="Proteomes" id="UP000070328"/>
    </source>
</evidence>
<dbReference type="PANTHER" id="PTHR23502">
    <property type="entry name" value="MAJOR FACILITATOR SUPERFAMILY"/>
    <property type="match status" value="1"/>
</dbReference>
<feature type="transmembrane region" description="Helical" evidence="7">
    <location>
        <begin position="180"/>
        <end position="205"/>
    </location>
</feature>
<dbReference type="AlphaFoldDB" id="A0A135SK34"/>
<dbReference type="GO" id="GO:0005275">
    <property type="term" value="F:amine transmembrane transporter activity"/>
    <property type="evidence" value="ECO:0007669"/>
    <property type="project" value="TreeGrafter"/>
</dbReference>
<keyword evidence="3 7" id="KW-0812">Transmembrane</keyword>
<feature type="transmembrane region" description="Helical" evidence="7">
    <location>
        <begin position="211"/>
        <end position="231"/>
    </location>
</feature>
<evidence type="ECO:0000313" key="9">
    <source>
        <dbReference type="EMBL" id="KXH36252.1"/>
    </source>
</evidence>
<feature type="transmembrane region" description="Helical" evidence="7">
    <location>
        <begin position="123"/>
        <end position="143"/>
    </location>
</feature>
<dbReference type="FunFam" id="1.20.1250.20:FF:000172">
    <property type="entry name" value="MFS multidrug resistance transporter"/>
    <property type="match status" value="1"/>
</dbReference>
<dbReference type="Gene3D" id="1.20.1250.20">
    <property type="entry name" value="MFS general substrate transporter like domains"/>
    <property type="match status" value="1"/>
</dbReference>
<dbReference type="InterPro" id="IPR011701">
    <property type="entry name" value="MFS"/>
</dbReference>
<feature type="transmembrane region" description="Helical" evidence="7">
    <location>
        <begin position="56"/>
        <end position="76"/>
    </location>
</feature>
<feature type="transmembrane region" description="Helical" evidence="7">
    <location>
        <begin position="282"/>
        <end position="305"/>
    </location>
</feature>
<keyword evidence="4 7" id="KW-1133">Transmembrane helix</keyword>
<dbReference type="OrthoDB" id="3936150at2759"/>
<dbReference type="Gene3D" id="1.20.1720.10">
    <property type="entry name" value="Multidrug resistance protein D"/>
    <property type="match status" value="1"/>
</dbReference>
<dbReference type="SUPFAM" id="SSF103473">
    <property type="entry name" value="MFS general substrate transporter"/>
    <property type="match status" value="1"/>
</dbReference>
<sequence>MSSQEVPAPANTSTTTTTSQPPPPSPSPPTQSAGDPEKKAGAPPAYSAFSPWRKRFILIVVTVAGCFGPLAGNIYLPALPVLENEFHASATAINVTVSVFMLTFAFGPLFWASFADWKGRRPLYIISLSIYIVANILLAAVPANYGALVFLRIVQAFGSAAVVSMGAGTVADVTPPKERAFAMSIFLLGPQLGPVLGPVIGGALTVASWRWIFGFLAIAGFVLWIIIILMLPETLRARVGSGKLYSQSSFILFPPKLSSPLAPESERGPPPPKPTLLMYWRLFSYPPIGIVSFNTAMLYSTYFAIAVQLPTELADRYNWSSAGVGAGFIAVGVAMIAGSLVGGRFSDWRRARAVKASPDNTVDPENRLADQIWGVIVCAGGCAMYGWFVDISLHPAAVLVATFLSKFLYDIRKDAGFGMNWVFVATTAFLTECVAQQAAGAFALGNMLRNPGAAIAALVIPSLVSKMGSGWCFTGLALLDLVLVGSAVIG</sequence>
<feature type="transmembrane region" description="Helical" evidence="7">
    <location>
        <begin position="149"/>
        <end position="168"/>
    </location>
</feature>
<feature type="transmembrane region" description="Helical" evidence="7">
    <location>
        <begin position="393"/>
        <end position="409"/>
    </location>
</feature>
<feature type="transmembrane region" description="Helical" evidence="7">
    <location>
        <begin position="421"/>
        <end position="448"/>
    </location>
</feature>
<evidence type="ECO:0000256" key="2">
    <source>
        <dbReference type="ARBA" id="ARBA00022448"/>
    </source>
</evidence>
<feature type="compositionally biased region" description="Pro residues" evidence="6">
    <location>
        <begin position="20"/>
        <end position="29"/>
    </location>
</feature>
<evidence type="ECO:0000256" key="3">
    <source>
        <dbReference type="ARBA" id="ARBA00022692"/>
    </source>
</evidence>
<reference evidence="9 10" key="1">
    <citation type="submission" date="2014-02" db="EMBL/GenBank/DDBJ databases">
        <title>The genome sequence of Colletotrichum simmondsii CBS122122.</title>
        <authorList>
            <person name="Baroncelli R."/>
            <person name="Thon M.R."/>
        </authorList>
    </citation>
    <scope>NUCLEOTIDE SEQUENCE [LARGE SCALE GENOMIC DNA]</scope>
    <source>
        <strain evidence="9 10">CBS122122</strain>
    </source>
</reference>
<proteinExistence type="predicted"/>
<dbReference type="InterPro" id="IPR036259">
    <property type="entry name" value="MFS_trans_sf"/>
</dbReference>
<comment type="caution">
    <text evidence="9">The sequence shown here is derived from an EMBL/GenBank/DDBJ whole genome shotgun (WGS) entry which is preliminary data.</text>
</comment>
<evidence type="ECO:0000256" key="5">
    <source>
        <dbReference type="ARBA" id="ARBA00023136"/>
    </source>
</evidence>
<evidence type="ECO:0000259" key="8">
    <source>
        <dbReference type="PROSITE" id="PS50850"/>
    </source>
</evidence>
<feature type="transmembrane region" description="Helical" evidence="7">
    <location>
        <begin position="325"/>
        <end position="347"/>
    </location>
</feature>
<dbReference type="Proteomes" id="UP000070328">
    <property type="component" value="Unassembled WGS sequence"/>
</dbReference>
<protein>
    <submittedName>
        <fullName evidence="9">Major facilitator superfamily transporter</fullName>
    </submittedName>
</protein>
<dbReference type="Pfam" id="PF07690">
    <property type="entry name" value="MFS_1"/>
    <property type="match status" value="1"/>
</dbReference>
<feature type="transmembrane region" description="Helical" evidence="7">
    <location>
        <begin position="88"/>
        <end position="111"/>
    </location>
</feature>
<evidence type="ECO:0000256" key="7">
    <source>
        <dbReference type="SAM" id="Phobius"/>
    </source>
</evidence>
<keyword evidence="2" id="KW-0813">Transport</keyword>
<evidence type="ECO:0000256" key="1">
    <source>
        <dbReference type="ARBA" id="ARBA00004141"/>
    </source>
</evidence>
<name>A0A135SK34_9PEZI</name>
<dbReference type="PROSITE" id="PS50850">
    <property type="entry name" value="MFS"/>
    <property type="match status" value="1"/>
</dbReference>
<keyword evidence="5 7" id="KW-0472">Membrane</keyword>
<keyword evidence="10" id="KW-1185">Reference proteome</keyword>
<dbReference type="GO" id="GO:0005886">
    <property type="term" value="C:plasma membrane"/>
    <property type="evidence" value="ECO:0007669"/>
    <property type="project" value="TreeGrafter"/>
</dbReference>
<gene>
    <name evidence="9" type="ORF">CSIM01_09425</name>
</gene>
<organism evidence="9 10">
    <name type="scientific">Colletotrichum simmondsii</name>
    <dbReference type="NCBI Taxonomy" id="703756"/>
    <lineage>
        <taxon>Eukaryota</taxon>
        <taxon>Fungi</taxon>
        <taxon>Dikarya</taxon>
        <taxon>Ascomycota</taxon>
        <taxon>Pezizomycotina</taxon>
        <taxon>Sordariomycetes</taxon>
        <taxon>Hypocreomycetidae</taxon>
        <taxon>Glomerellales</taxon>
        <taxon>Glomerellaceae</taxon>
        <taxon>Colletotrichum</taxon>
        <taxon>Colletotrichum acutatum species complex</taxon>
    </lineage>
</organism>
<feature type="transmembrane region" description="Helical" evidence="7">
    <location>
        <begin position="468"/>
        <end position="489"/>
    </location>
</feature>
<feature type="region of interest" description="Disordered" evidence="6">
    <location>
        <begin position="1"/>
        <end position="45"/>
    </location>
</feature>
<evidence type="ECO:0000256" key="6">
    <source>
        <dbReference type="SAM" id="MobiDB-lite"/>
    </source>
</evidence>
<dbReference type="InterPro" id="IPR020846">
    <property type="entry name" value="MFS_dom"/>
</dbReference>
<dbReference type="PANTHER" id="PTHR23502:SF21">
    <property type="entry name" value="DITYROSINE TRANSPORTER 1"/>
    <property type="match status" value="1"/>
</dbReference>
<accession>A0A135SK34</accession>
<feature type="domain" description="Major facilitator superfamily (MFS) profile" evidence="8">
    <location>
        <begin position="57"/>
        <end position="490"/>
    </location>
</feature>
<dbReference type="EMBL" id="JFBX01000540">
    <property type="protein sequence ID" value="KXH36252.1"/>
    <property type="molecule type" value="Genomic_DNA"/>
</dbReference>
<evidence type="ECO:0000256" key="4">
    <source>
        <dbReference type="ARBA" id="ARBA00022989"/>
    </source>
</evidence>